<evidence type="ECO:0000313" key="2">
    <source>
        <dbReference type="Proteomes" id="UP001066276"/>
    </source>
</evidence>
<dbReference type="Proteomes" id="UP001066276">
    <property type="component" value="Chromosome 9"/>
</dbReference>
<gene>
    <name evidence="1" type="ORF">NDU88_004182</name>
</gene>
<comment type="caution">
    <text evidence="1">The sequence shown here is derived from an EMBL/GenBank/DDBJ whole genome shotgun (WGS) entry which is preliminary data.</text>
</comment>
<sequence length="137" mass="14972">MGVHSTLLRVIATAESVLRAVDLRRPVCPDLQQKLLDAKVAVLTERLRFFDYSAYMKSSRAEHEYTGHLLAWLANPNGRGMSIVELTSPAGDALHSQADINACFMSYYCALYTSITLLDDTAQALLLSAAALPRTAA</sequence>
<protein>
    <submittedName>
        <fullName evidence="1">Uncharacterized protein</fullName>
    </submittedName>
</protein>
<dbReference type="AlphaFoldDB" id="A0AAV7MUF7"/>
<evidence type="ECO:0000313" key="1">
    <source>
        <dbReference type="EMBL" id="KAJ1106784.1"/>
    </source>
</evidence>
<dbReference type="EMBL" id="JANPWB010000013">
    <property type="protein sequence ID" value="KAJ1106784.1"/>
    <property type="molecule type" value="Genomic_DNA"/>
</dbReference>
<keyword evidence="2" id="KW-1185">Reference proteome</keyword>
<organism evidence="1 2">
    <name type="scientific">Pleurodeles waltl</name>
    <name type="common">Iberian ribbed newt</name>
    <dbReference type="NCBI Taxonomy" id="8319"/>
    <lineage>
        <taxon>Eukaryota</taxon>
        <taxon>Metazoa</taxon>
        <taxon>Chordata</taxon>
        <taxon>Craniata</taxon>
        <taxon>Vertebrata</taxon>
        <taxon>Euteleostomi</taxon>
        <taxon>Amphibia</taxon>
        <taxon>Batrachia</taxon>
        <taxon>Caudata</taxon>
        <taxon>Salamandroidea</taxon>
        <taxon>Salamandridae</taxon>
        <taxon>Pleurodelinae</taxon>
        <taxon>Pleurodeles</taxon>
    </lineage>
</organism>
<reference evidence="1" key="1">
    <citation type="journal article" date="2022" name="bioRxiv">
        <title>Sequencing and chromosome-scale assembly of the giantPleurodeles waltlgenome.</title>
        <authorList>
            <person name="Brown T."/>
            <person name="Elewa A."/>
            <person name="Iarovenko S."/>
            <person name="Subramanian E."/>
            <person name="Araus A.J."/>
            <person name="Petzold A."/>
            <person name="Susuki M."/>
            <person name="Suzuki K.-i.T."/>
            <person name="Hayashi T."/>
            <person name="Toyoda A."/>
            <person name="Oliveira C."/>
            <person name="Osipova E."/>
            <person name="Leigh N.D."/>
            <person name="Simon A."/>
            <person name="Yun M.H."/>
        </authorList>
    </citation>
    <scope>NUCLEOTIDE SEQUENCE</scope>
    <source>
        <strain evidence="1">20211129_DDA</strain>
        <tissue evidence="1">Liver</tissue>
    </source>
</reference>
<name>A0AAV7MUF7_PLEWA</name>
<proteinExistence type="predicted"/>
<accession>A0AAV7MUF7</accession>